<dbReference type="PROSITE" id="PS50975">
    <property type="entry name" value="ATP_GRASP"/>
    <property type="match status" value="1"/>
</dbReference>
<dbReference type="PROSITE" id="PS50979">
    <property type="entry name" value="BC"/>
    <property type="match status" value="1"/>
</dbReference>
<evidence type="ECO:0000313" key="9">
    <source>
        <dbReference type="Proteomes" id="UP000006048"/>
    </source>
</evidence>
<evidence type="ECO:0000313" key="8">
    <source>
        <dbReference type="EMBL" id="AFM12426.1"/>
    </source>
</evidence>
<evidence type="ECO:0000256" key="1">
    <source>
        <dbReference type="ARBA" id="ARBA00022598"/>
    </source>
</evidence>
<dbReference type="InterPro" id="IPR011054">
    <property type="entry name" value="Rudment_hybrid_motif"/>
</dbReference>
<reference evidence="8 9" key="1">
    <citation type="submission" date="2012-06" db="EMBL/GenBank/DDBJ databases">
        <title>The complete chromosome of genome of Turneriella parva DSM 21527.</title>
        <authorList>
            <consortium name="US DOE Joint Genome Institute (JGI-PGF)"/>
            <person name="Lucas S."/>
            <person name="Han J."/>
            <person name="Lapidus A."/>
            <person name="Bruce D."/>
            <person name="Goodwin L."/>
            <person name="Pitluck S."/>
            <person name="Peters L."/>
            <person name="Kyrpides N."/>
            <person name="Mavromatis K."/>
            <person name="Ivanova N."/>
            <person name="Mikhailova N."/>
            <person name="Chertkov O."/>
            <person name="Detter J.C."/>
            <person name="Tapia R."/>
            <person name="Han C."/>
            <person name="Land M."/>
            <person name="Hauser L."/>
            <person name="Markowitz V."/>
            <person name="Cheng J.-F."/>
            <person name="Hugenholtz P."/>
            <person name="Woyke T."/>
            <person name="Wu D."/>
            <person name="Gronow S."/>
            <person name="Wellnitz S."/>
            <person name="Brambilla E."/>
            <person name="Klenk H.-P."/>
            <person name="Eisen J.A."/>
        </authorList>
    </citation>
    <scope>NUCLEOTIDE SEQUENCE [LARGE SCALE GENOMIC DNA]</scope>
    <source>
        <strain evidence="9">ATCC BAA-1111 / DSM 21527 / NCTC 11395 / H</strain>
    </source>
</reference>
<keyword evidence="9" id="KW-1185">Reference proteome</keyword>
<evidence type="ECO:0000259" key="7">
    <source>
        <dbReference type="PROSITE" id="PS50979"/>
    </source>
</evidence>
<organism evidence="8 9">
    <name type="scientific">Turneriella parva (strain ATCC BAA-1111 / DSM 21527 / NCTC 11395 / H)</name>
    <name type="common">Leptospira parva</name>
    <dbReference type="NCBI Taxonomy" id="869212"/>
    <lineage>
        <taxon>Bacteria</taxon>
        <taxon>Pseudomonadati</taxon>
        <taxon>Spirochaetota</taxon>
        <taxon>Spirochaetia</taxon>
        <taxon>Leptospirales</taxon>
        <taxon>Leptospiraceae</taxon>
        <taxon>Turneriella</taxon>
    </lineage>
</organism>
<dbReference type="EMBL" id="CP002959">
    <property type="protein sequence ID" value="AFM12426.1"/>
    <property type="molecule type" value="Genomic_DNA"/>
</dbReference>
<dbReference type="SUPFAM" id="SSF51246">
    <property type="entry name" value="Rudiment single hybrid motif"/>
    <property type="match status" value="1"/>
</dbReference>
<dbReference type="SMART" id="SM00878">
    <property type="entry name" value="Biotin_carb_C"/>
    <property type="match status" value="1"/>
</dbReference>
<dbReference type="Pfam" id="PF00289">
    <property type="entry name" value="Biotin_carb_N"/>
    <property type="match status" value="1"/>
</dbReference>
<evidence type="ECO:0000259" key="6">
    <source>
        <dbReference type="PROSITE" id="PS50975"/>
    </source>
</evidence>
<dbReference type="PANTHER" id="PTHR18866">
    <property type="entry name" value="CARBOXYLASE:PYRUVATE/ACETYL-COA/PROPIONYL-COA CARBOXYLASE"/>
    <property type="match status" value="1"/>
</dbReference>
<evidence type="ECO:0000256" key="4">
    <source>
        <dbReference type="ARBA" id="ARBA00023267"/>
    </source>
</evidence>
<evidence type="ECO:0000256" key="5">
    <source>
        <dbReference type="PROSITE-ProRule" id="PRU00409"/>
    </source>
</evidence>
<dbReference type="InterPro" id="IPR005479">
    <property type="entry name" value="CPAse_ATP-bd"/>
</dbReference>
<dbReference type="GO" id="GO:0005524">
    <property type="term" value="F:ATP binding"/>
    <property type="evidence" value="ECO:0007669"/>
    <property type="project" value="UniProtKB-UniRule"/>
</dbReference>
<dbReference type="GO" id="GO:0016874">
    <property type="term" value="F:ligase activity"/>
    <property type="evidence" value="ECO:0007669"/>
    <property type="project" value="UniProtKB-KW"/>
</dbReference>
<dbReference type="InterPro" id="IPR050856">
    <property type="entry name" value="Biotin_carboxylase_complex"/>
</dbReference>
<dbReference type="KEGG" id="tpx:Turpa_1779"/>
<evidence type="ECO:0000256" key="3">
    <source>
        <dbReference type="ARBA" id="ARBA00022840"/>
    </source>
</evidence>
<feature type="domain" description="Biotin carboxylation" evidence="7">
    <location>
        <begin position="3"/>
        <end position="443"/>
    </location>
</feature>
<dbReference type="PANTHER" id="PTHR18866:SF127">
    <property type="match status" value="1"/>
</dbReference>
<dbReference type="OrthoDB" id="9807469at2"/>
<dbReference type="Proteomes" id="UP000006048">
    <property type="component" value="Chromosome"/>
</dbReference>
<keyword evidence="4" id="KW-0092">Biotin</keyword>
<keyword evidence="3 5" id="KW-0067">ATP-binding</keyword>
<dbReference type="HOGENOM" id="CLU_000395_3_2_12"/>
<keyword evidence="2 5" id="KW-0547">Nucleotide-binding</keyword>
<protein>
    <submittedName>
        <fullName evidence="8">Carbamoyl-phosphate synthase L chain ATP-binding protein</fullName>
    </submittedName>
</protein>
<dbReference type="InterPro" id="IPR011761">
    <property type="entry name" value="ATP-grasp"/>
</dbReference>
<dbReference type="InterPro" id="IPR016185">
    <property type="entry name" value="PreATP-grasp_dom_sf"/>
</dbReference>
<dbReference type="RefSeq" id="WP_014802935.1">
    <property type="nucleotide sequence ID" value="NC_018020.1"/>
</dbReference>
<dbReference type="STRING" id="869212.Turpa_1779"/>
<dbReference type="InterPro" id="IPR011764">
    <property type="entry name" value="Biotin_carboxylation_dom"/>
</dbReference>
<dbReference type="InterPro" id="IPR005482">
    <property type="entry name" value="Biotin_COase_C"/>
</dbReference>
<dbReference type="Pfam" id="PF02785">
    <property type="entry name" value="Biotin_carb_C"/>
    <property type="match status" value="1"/>
</dbReference>
<keyword evidence="1" id="KW-0436">Ligase</keyword>
<dbReference type="Gene3D" id="3.30.470.20">
    <property type="entry name" value="ATP-grasp fold, B domain"/>
    <property type="match status" value="1"/>
</dbReference>
<dbReference type="AlphaFoldDB" id="I4B569"/>
<dbReference type="SUPFAM" id="SSF56059">
    <property type="entry name" value="Glutathione synthetase ATP-binding domain-like"/>
    <property type="match status" value="1"/>
</dbReference>
<dbReference type="PROSITE" id="PS00867">
    <property type="entry name" value="CPSASE_2"/>
    <property type="match status" value="1"/>
</dbReference>
<dbReference type="SUPFAM" id="SSF52440">
    <property type="entry name" value="PreATP-grasp domain"/>
    <property type="match status" value="1"/>
</dbReference>
<feature type="domain" description="ATP-grasp" evidence="6">
    <location>
        <begin position="117"/>
        <end position="318"/>
    </location>
</feature>
<gene>
    <name evidence="8" type="ordered locus">Turpa_1779</name>
</gene>
<sequence>MKTIKTLLIANRGEIARRIMRTARTMGIRCVAIYEDEDAGSLYVREADVASRLANGFLDQADILRIAAEHRVDAIHPGYGFLSENAEFVAKVEKQGTIFIGPSSAAMKRMGEKTSARAEAKAARVPLLPGEEIEDATKLSEKERTALVERIGLPVVLKAAAGGGGKAQAIIHNMAEAQEAFEKVIREAARLYNSKSLVVERYLVKARHVEVQVLGNAAKKNFSLFDRDCSAQRNNQKIIEEAPAPNLPPNVRAELHASAVRLADHVGYSNAGTMEYLFDPIRNECYFLEMNTRLQVEHTVTEMVTGLDLVREQILIAAGGETEYASVSVTGHAIQARICAEKSDGTYQPSTGIIETYVEPEGVRIDTGISQGSEVSGKYDNMLAKVIVHRPTRDEAINLLAQKLAEYMINGIHTNIPLLIQLLKDPRFGEVSHYTRYLQSEFEPPRYDSDTAAALAAIMLYEEERRAGLARYGTLADFTNTPQAAR</sequence>
<dbReference type="InterPro" id="IPR005481">
    <property type="entry name" value="BC-like_N"/>
</dbReference>
<dbReference type="GO" id="GO:0046872">
    <property type="term" value="F:metal ion binding"/>
    <property type="evidence" value="ECO:0007669"/>
    <property type="project" value="InterPro"/>
</dbReference>
<evidence type="ECO:0000256" key="2">
    <source>
        <dbReference type="ARBA" id="ARBA00022741"/>
    </source>
</evidence>
<accession>I4B569</accession>
<proteinExistence type="predicted"/>
<name>I4B569_TURPD</name>
<dbReference type="Pfam" id="PF02786">
    <property type="entry name" value="CPSase_L_D2"/>
    <property type="match status" value="1"/>
</dbReference>